<dbReference type="AlphaFoldDB" id="A0A183DNL4"/>
<evidence type="ECO:0000313" key="1">
    <source>
        <dbReference type="EMBL" id="VDN17263.1"/>
    </source>
</evidence>
<sequence>MMTLFPSAPCLIVIEEDVILLRGFLYFLGQLLPHFLKDRTANVIHTYNENAAEYGEFSLMYRVENHTAVGAYLLKKSFYEEYIKDRKVKFIHMCLKTAALIEWNFSYMYPWKCPNPVSERFH</sequence>
<gene>
    <name evidence="1" type="ORF">GPUH_LOCUS10305</name>
</gene>
<organism evidence="3">
    <name type="scientific">Gongylonema pulchrum</name>
    <dbReference type="NCBI Taxonomy" id="637853"/>
    <lineage>
        <taxon>Eukaryota</taxon>
        <taxon>Metazoa</taxon>
        <taxon>Ecdysozoa</taxon>
        <taxon>Nematoda</taxon>
        <taxon>Chromadorea</taxon>
        <taxon>Rhabditida</taxon>
        <taxon>Spirurina</taxon>
        <taxon>Spiruromorpha</taxon>
        <taxon>Spiruroidea</taxon>
        <taxon>Gongylonematidae</taxon>
        <taxon>Gongylonema</taxon>
    </lineage>
</organism>
<dbReference type="Proteomes" id="UP000271098">
    <property type="component" value="Unassembled WGS sequence"/>
</dbReference>
<proteinExistence type="predicted"/>
<protein>
    <submittedName>
        <fullName evidence="3">Alpha-1,3-galactosyltransferase 2</fullName>
    </submittedName>
</protein>
<reference evidence="3" key="1">
    <citation type="submission" date="2016-06" db="UniProtKB">
        <authorList>
            <consortium name="WormBaseParasite"/>
        </authorList>
    </citation>
    <scope>IDENTIFICATION</scope>
</reference>
<dbReference type="EMBL" id="UYRT01077919">
    <property type="protein sequence ID" value="VDN17263.1"/>
    <property type="molecule type" value="Genomic_DNA"/>
</dbReference>
<reference evidence="1 2" key="2">
    <citation type="submission" date="2018-11" db="EMBL/GenBank/DDBJ databases">
        <authorList>
            <consortium name="Pathogen Informatics"/>
        </authorList>
    </citation>
    <scope>NUCLEOTIDE SEQUENCE [LARGE SCALE GENOMIC DNA]</scope>
</reference>
<keyword evidence="2" id="KW-1185">Reference proteome</keyword>
<name>A0A183DNL4_9BILA</name>
<dbReference type="Gene3D" id="3.90.550.10">
    <property type="entry name" value="Spore Coat Polysaccharide Biosynthesis Protein SpsA, Chain A"/>
    <property type="match status" value="1"/>
</dbReference>
<accession>A0A183DNL4</accession>
<evidence type="ECO:0000313" key="3">
    <source>
        <dbReference type="WBParaSite" id="GPUH_0001031801-mRNA-1"/>
    </source>
</evidence>
<evidence type="ECO:0000313" key="2">
    <source>
        <dbReference type="Proteomes" id="UP000271098"/>
    </source>
</evidence>
<dbReference type="WBParaSite" id="GPUH_0001031801-mRNA-1">
    <property type="protein sequence ID" value="GPUH_0001031801-mRNA-1"/>
    <property type="gene ID" value="GPUH_0001031801"/>
</dbReference>
<dbReference type="InterPro" id="IPR029044">
    <property type="entry name" value="Nucleotide-diphossugar_trans"/>
</dbReference>